<protein>
    <submittedName>
        <fullName evidence="10">TonB-dependent receptor, plug</fullName>
    </submittedName>
</protein>
<dbReference type="Proteomes" id="UP000007364">
    <property type="component" value="Unassembled WGS sequence"/>
</dbReference>
<keyword evidence="11" id="KW-1185">Reference proteome</keyword>
<evidence type="ECO:0000256" key="5">
    <source>
        <dbReference type="ARBA" id="ARBA00023136"/>
    </source>
</evidence>
<dbReference type="eggNOG" id="COG4206">
    <property type="taxonomic scope" value="Bacteria"/>
</dbReference>
<keyword evidence="5 7" id="KW-0472">Membrane</keyword>
<keyword evidence="10" id="KW-0675">Receptor</keyword>
<dbReference type="EMBL" id="AMSG01000002">
    <property type="protein sequence ID" value="EKF56382.1"/>
    <property type="molecule type" value="Genomic_DNA"/>
</dbReference>
<dbReference type="InterPro" id="IPR037066">
    <property type="entry name" value="Plug_dom_sf"/>
</dbReference>
<evidence type="ECO:0000313" key="11">
    <source>
        <dbReference type="Proteomes" id="UP000007364"/>
    </source>
</evidence>
<comment type="similarity">
    <text evidence="7">Belongs to the TonB-dependent receptor family.</text>
</comment>
<evidence type="ECO:0000256" key="7">
    <source>
        <dbReference type="PROSITE-ProRule" id="PRU01360"/>
    </source>
</evidence>
<sequence length="1013" mass="110609">MKHSNFKRFLFLLSLFSFGLVQAQGGITVSGTVQDESGPLPGVNVVLLDNSKGTSTDFDGNFTLSGVDPQATIVFSYVGFKTVEVPVNNRSTLNVTLELDSQSLEEIVVVGYGTQSRSEVTGAIATIEAEEISSLPVARADEALQGRAPGVSVVSSGSPGNQPVIRIRGLGTPNSNDPLYVIDGTISGGMGNLNPNDIESIQVLKDASTTAVYGSKGSNGVVIITTKKGKPSEKATLSFDSYSGVNFISDRYDVLNVEQYNRYASEIGPTPDRISNSAYESLSSHNTNWQDEIFRTGFIQSYNLALAGGNENSNFRFSGGYLGQEGAMIETDYERFNFRANSQFTFGNLTIGESFGVSFDKQHPERESGGRSILEHAIKIAPYLPVYNPDNLGGFQGPSSSLDLQDAENPVRAQTLGEVVNKSININGGIFASYELFDALTFKTQVGLDYSNGKNSSFIPSYSDDETSTNSTAYAQINKNTSIYQSLTYTNSLTYTKTFGDYHNLELLALAEQQKIKFENVNARSTNDITDAVNQLSINGVDLSSGATEYLRIGYLGRVNYNFDKRYLFSASIRRDASSRFGANNRWGYFPSVSAGWNIGREAFMEGSAINNLKLRGSWGITGNDNIGDYLYSSTLLTNFIYPIGGAAVQGTTANGLANPDLKWEETTMRNIGLDVGINDNKFTFTLEYYNNKSDDLLVDLPLPLSHGYNNPNLTSNVGSVKTQGFEFNFGYNDYEGDFTWSANMNISHSKNEVVTLNSSGESSPIFGAVFEGESLSAISINEPLFHFYGYQFDGIYQNEAEVDAVLSANPNQDVVHPGDVRYKDLNGDGEITSADKMKIGNPYPDLVLGLNLSANYKNFDFNAFITGSYGNDLYNTNLYDLHGMTRLFNSGVAVLDRWTGPGTSNTIPRALGATQNTSASDRFIEDGSYTRFKNITIGYTIPTDFFNDAISKFRIYMSGQNLITITDYSGLDPEIGLPSVNNGGVRNQFELGIDRGNYPQPKSVVFGLQLEF</sequence>
<dbReference type="SUPFAM" id="SSF49464">
    <property type="entry name" value="Carboxypeptidase regulatory domain-like"/>
    <property type="match status" value="1"/>
</dbReference>
<dbReference type="Gene3D" id="2.40.170.20">
    <property type="entry name" value="TonB-dependent receptor, beta-barrel domain"/>
    <property type="match status" value="1"/>
</dbReference>
<dbReference type="Gene3D" id="2.60.40.1120">
    <property type="entry name" value="Carboxypeptidase-like, regulatory domain"/>
    <property type="match status" value="1"/>
</dbReference>
<keyword evidence="8" id="KW-0732">Signal</keyword>
<keyword evidence="2 7" id="KW-0813">Transport</keyword>
<dbReference type="RefSeq" id="WP_008990401.1">
    <property type="nucleotide sequence ID" value="NZ_AMSG01000002.1"/>
</dbReference>
<comment type="caution">
    <text evidence="10">The sequence shown here is derived from an EMBL/GenBank/DDBJ whole genome shotgun (WGS) entry which is preliminary data.</text>
</comment>
<evidence type="ECO:0000313" key="10">
    <source>
        <dbReference type="EMBL" id="EKF56382.1"/>
    </source>
</evidence>
<dbReference type="Pfam" id="PF13715">
    <property type="entry name" value="CarbopepD_reg_2"/>
    <property type="match status" value="1"/>
</dbReference>
<evidence type="ECO:0000256" key="8">
    <source>
        <dbReference type="SAM" id="SignalP"/>
    </source>
</evidence>
<dbReference type="STRING" id="555500.I215_02628"/>
<feature type="signal peptide" evidence="8">
    <location>
        <begin position="1"/>
        <end position="23"/>
    </location>
</feature>
<evidence type="ECO:0000256" key="6">
    <source>
        <dbReference type="ARBA" id="ARBA00023237"/>
    </source>
</evidence>
<dbReference type="InterPro" id="IPR039426">
    <property type="entry name" value="TonB-dep_rcpt-like"/>
</dbReference>
<dbReference type="InterPro" id="IPR023996">
    <property type="entry name" value="TonB-dep_OMP_SusC/RagA"/>
</dbReference>
<dbReference type="Gene3D" id="2.170.130.10">
    <property type="entry name" value="TonB-dependent receptor, plug domain"/>
    <property type="match status" value="1"/>
</dbReference>
<feature type="domain" description="TonB-dependent receptor plug" evidence="9">
    <location>
        <begin position="118"/>
        <end position="221"/>
    </location>
</feature>
<proteinExistence type="inferred from homology"/>
<dbReference type="InterPro" id="IPR036942">
    <property type="entry name" value="Beta-barrel_TonB_sf"/>
</dbReference>
<dbReference type="Pfam" id="PF07715">
    <property type="entry name" value="Plug"/>
    <property type="match status" value="1"/>
</dbReference>
<evidence type="ECO:0000256" key="3">
    <source>
        <dbReference type="ARBA" id="ARBA00022452"/>
    </source>
</evidence>
<evidence type="ECO:0000259" key="9">
    <source>
        <dbReference type="Pfam" id="PF07715"/>
    </source>
</evidence>
<keyword evidence="4 7" id="KW-0812">Transmembrane</keyword>
<dbReference type="AlphaFoldDB" id="K2QNE8"/>
<accession>K2QNE8</accession>
<feature type="chain" id="PRO_5003863742" evidence="8">
    <location>
        <begin position="24"/>
        <end position="1013"/>
    </location>
</feature>
<dbReference type="OrthoDB" id="9768177at2"/>
<keyword evidence="3 7" id="KW-1134">Transmembrane beta strand</keyword>
<dbReference type="InterPro" id="IPR008969">
    <property type="entry name" value="CarboxyPept-like_regulatory"/>
</dbReference>
<organism evidence="10 11">
    <name type="scientific">Galbibacter marinus</name>
    <dbReference type="NCBI Taxonomy" id="555500"/>
    <lineage>
        <taxon>Bacteria</taxon>
        <taxon>Pseudomonadati</taxon>
        <taxon>Bacteroidota</taxon>
        <taxon>Flavobacteriia</taxon>
        <taxon>Flavobacteriales</taxon>
        <taxon>Flavobacteriaceae</taxon>
        <taxon>Galbibacter</taxon>
    </lineage>
</organism>
<keyword evidence="6 7" id="KW-0998">Cell outer membrane</keyword>
<dbReference type="NCBIfam" id="TIGR04056">
    <property type="entry name" value="OMP_RagA_SusC"/>
    <property type="match status" value="1"/>
</dbReference>
<gene>
    <name evidence="10" type="ORF">I215_02628</name>
</gene>
<evidence type="ECO:0000256" key="2">
    <source>
        <dbReference type="ARBA" id="ARBA00022448"/>
    </source>
</evidence>
<dbReference type="NCBIfam" id="TIGR04057">
    <property type="entry name" value="SusC_RagA_signa"/>
    <property type="match status" value="1"/>
</dbReference>
<dbReference type="GO" id="GO:0009279">
    <property type="term" value="C:cell outer membrane"/>
    <property type="evidence" value="ECO:0007669"/>
    <property type="project" value="UniProtKB-SubCell"/>
</dbReference>
<evidence type="ECO:0000256" key="1">
    <source>
        <dbReference type="ARBA" id="ARBA00004571"/>
    </source>
</evidence>
<comment type="subcellular location">
    <subcellularLocation>
        <location evidence="1 7">Cell outer membrane</location>
        <topology evidence="1 7">Multi-pass membrane protein</topology>
    </subcellularLocation>
</comment>
<evidence type="ECO:0000256" key="4">
    <source>
        <dbReference type="ARBA" id="ARBA00022692"/>
    </source>
</evidence>
<dbReference type="PATRIC" id="fig|555500.3.peg.545"/>
<dbReference type="PROSITE" id="PS52016">
    <property type="entry name" value="TONB_DEPENDENT_REC_3"/>
    <property type="match status" value="1"/>
</dbReference>
<dbReference type="SUPFAM" id="SSF56935">
    <property type="entry name" value="Porins"/>
    <property type="match status" value="1"/>
</dbReference>
<dbReference type="InterPro" id="IPR012910">
    <property type="entry name" value="Plug_dom"/>
</dbReference>
<reference evidence="10 11" key="1">
    <citation type="journal article" date="2012" name="J. Bacteriol.">
        <title>Genome Sequence of Galbibacter marinum Type Strain ck-I2-15.</title>
        <authorList>
            <person name="Lai Q."/>
            <person name="Li C."/>
            <person name="Shao Z."/>
        </authorList>
    </citation>
    <scope>NUCLEOTIDE SEQUENCE [LARGE SCALE GENOMIC DNA]</scope>
    <source>
        <strain evidence="11">ck-I2-15</strain>
    </source>
</reference>
<name>K2QNE8_9FLAO</name>
<dbReference type="InterPro" id="IPR023997">
    <property type="entry name" value="TonB-dep_OMP_SusC/RagA_CS"/>
</dbReference>